<dbReference type="OrthoDB" id="9800974at2"/>
<reference evidence="3 4" key="1">
    <citation type="submission" date="2017-02" db="EMBL/GenBank/DDBJ databases">
        <authorList>
            <person name="Peterson S.W."/>
        </authorList>
    </citation>
    <scope>NUCLEOTIDE SEQUENCE [LARGE SCALE GENOMIC DNA]</scope>
    <source>
        <strain evidence="4">type strain: NCCB 100098</strain>
    </source>
</reference>
<evidence type="ECO:0000256" key="1">
    <source>
        <dbReference type="SAM" id="SignalP"/>
    </source>
</evidence>
<feature type="signal peptide" evidence="1">
    <location>
        <begin position="1"/>
        <end position="17"/>
    </location>
</feature>
<organism evidence="3 4">
    <name type="scientific">Photobacterium piscicola</name>
    <dbReference type="NCBI Taxonomy" id="1378299"/>
    <lineage>
        <taxon>Bacteria</taxon>
        <taxon>Pseudomonadati</taxon>
        <taxon>Pseudomonadota</taxon>
        <taxon>Gammaproteobacteria</taxon>
        <taxon>Vibrionales</taxon>
        <taxon>Vibrionaceae</taxon>
        <taxon>Photobacterium</taxon>
    </lineage>
</organism>
<dbReference type="Gene3D" id="3.20.20.80">
    <property type="entry name" value="Glycosidases"/>
    <property type="match status" value="1"/>
</dbReference>
<sequence length="619" mass="70924">MSSTLLSFLLASSIVHPAIYSFSNNDVNNSVNDSNVIKIYPKSSDEILTNPGIGFTDFQRIVSNQPTNPFYEGAPVLSYPDTSTVYYRFYWDQLTKSDNPNLNEAMLQRKIDNVLQIAASVNKKVVIRFMALRGKGDPIYDADVNKDSSGIPCWLVQELYGHGLNGTSCHLSDKEAVYMFKNPWFLHRTQEFLSALGKRYDNNKTLLRIDVGMVGTWGEWHLYGYAPKNSASVGLPDNGYKFKDLQPYINAIITSFPHTPKLMLGTNKGDFLSYATVNGMGWRVDCLGDWTKGWNHMENGYPTMISHMTDTSTNSHPDVYFNQRWKKAAVDFEICQGSLQDWHNINNPRHLTYNQVQKTFDFALKQHASLINAKSAAIPDEYQPLVKRFLNKLGYRYQLNQLDVNDIVHTDDYLQLKSTWQNLGVAPSYTNYPVTWRLRSANGNIIAYYTSKANIVNWLPADNDDDKSPIYIVNEKFKITNIPKGKYFLDVGLVDKNSHKAKISLAIDTKLTDDNGQYYIANKEHYSSYIQQYVPSDDGQYVPDNRGQYVPDNRGQYKPNNDRQKMVHASHLYAIRHTKTNLSQKFNTRDMTIDKHSEPYIEQQNSIGRWNEITVINII</sequence>
<feature type="domain" description="DUF4832" evidence="2">
    <location>
        <begin position="356"/>
        <end position="499"/>
    </location>
</feature>
<dbReference type="EMBL" id="FUZI01000001">
    <property type="protein sequence ID" value="SKC30647.1"/>
    <property type="molecule type" value="Genomic_DNA"/>
</dbReference>
<dbReference type="Pfam" id="PF16116">
    <property type="entry name" value="DUF4832"/>
    <property type="match status" value="1"/>
</dbReference>
<accession>A0A1T5HV02</accession>
<dbReference type="Proteomes" id="UP000189966">
    <property type="component" value="Unassembled WGS sequence"/>
</dbReference>
<evidence type="ECO:0000313" key="3">
    <source>
        <dbReference type="EMBL" id="SKC30647.1"/>
    </source>
</evidence>
<evidence type="ECO:0000313" key="4">
    <source>
        <dbReference type="Proteomes" id="UP000189966"/>
    </source>
</evidence>
<proteinExistence type="predicted"/>
<feature type="chain" id="PRO_5012029899" description="DUF4832 domain-containing protein" evidence="1">
    <location>
        <begin position="18"/>
        <end position="619"/>
    </location>
</feature>
<evidence type="ECO:0000259" key="2">
    <source>
        <dbReference type="Pfam" id="PF16116"/>
    </source>
</evidence>
<gene>
    <name evidence="3" type="ORF">CZ809_00123</name>
</gene>
<keyword evidence="1" id="KW-0732">Signal</keyword>
<dbReference type="InterPro" id="IPR032267">
    <property type="entry name" value="DUF4832"/>
</dbReference>
<protein>
    <recommendedName>
        <fullName evidence="2">DUF4832 domain-containing protein</fullName>
    </recommendedName>
</protein>
<dbReference type="AlphaFoldDB" id="A0A1T5HV02"/>
<dbReference type="RefSeq" id="WP_080155521.1">
    <property type="nucleotide sequence ID" value="NZ_FUZI01000001.1"/>
</dbReference>
<name>A0A1T5HV02_9GAMM</name>